<dbReference type="GO" id="GO:0005886">
    <property type="term" value="C:plasma membrane"/>
    <property type="evidence" value="ECO:0007669"/>
    <property type="project" value="UniProtKB-SubCell"/>
</dbReference>
<evidence type="ECO:0000256" key="10">
    <source>
        <dbReference type="ARBA" id="ARBA00023157"/>
    </source>
</evidence>
<evidence type="ECO:0000256" key="14">
    <source>
        <dbReference type="ARBA" id="ARBA00032296"/>
    </source>
</evidence>
<dbReference type="SMART" id="SM00406">
    <property type="entry name" value="IGv"/>
    <property type="match status" value="1"/>
</dbReference>
<keyword evidence="6 16" id="KW-0732">Signal</keyword>
<dbReference type="EMBL" id="BEZZ01001198">
    <property type="protein sequence ID" value="GCC38507.1"/>
    <property type="molecule type" value="Genomic_DNA"/>
</dbReference>
<evidence type="ECO:0000256" key="4">
    <source>
        <dbReference type="ARBA" id="ARBA00022475"/>
    </source>
</evidence>
<evidence type="ECO:0000256" key="12">
    <source>
        <dbReference type="ARBA" id="ARBA00023180"/>
    </source>
</evidence>
<evidence type="ECO:0000256" key="1">
    <source>
        <dbReference type="ARBA" id="ARBA00004251"/>
    </source>
</evidence>
<dbReference type="GO" id="GO:0002429">
    <property type="term" value="P:immune response-activating cell surface receptor signaling pathway"/>
    <property type="evidence" value="ECO:0007669"/>
    <property type="project" value="InterPro"/>
</dbReference>
<reference evidence="18 19" key="1">
    <citation type="journal article" date="2018" name="Nat. Ecol. Evol.">
        <title>Shark genomes provide insights into elasmobranch evolution and the origin of vertebrates.</title>
        <authorList>
            <person name="Hara Y"/>
            <person name="Yamaguchi K"/>
            <person name="Onimaru K"/>
            <person name="Kadota M"/>
            <person name="Koyanagi M"/>
            <person name="Keeley SD"/>
            <person name="Tatsumi K"/>
            <person name="Tanaka K"/>
            <person name="Motone F"/>
            <person name="Kageyama Y"/>
            <person name="Nozu R"/>
            <person name="Adachi N"/>
            <person name="Nishimura O"/>
            <person name="Nakagawa R"/>
            <person name="Tanegashima C"/>
            <person name="Kiyatake I"/>
            <person name="Matsumoto R"/>
            <person name="Murakumo K"/>
            <person name="Nishida K"/>
            <person name="Terakita A"/>
            <person name="Kuratani S"/>
            <person name="Sato K"/>
            <person name="Hyodo S Kuraku.S."/>
        </authorList>
    </citation>
    <scope>NUCLEOTIDE SEQUENCE [LARGE SCALE GENOMIC DNA]</scope>
</reference>
<evidence type="ECO:0000259" key="17">
    <source>
        <dbReference type="PROSITE" id="PS50835"/>
    </source>
</evidence>
<feature type="domain" description="Ig-like" evidence="17">
    <location>
        <begin position="5"/>
        <end position="128"/>
    </location>
</feature>
<evidence type="ECO:0000313" key="18">
    <source>
        <dbReference type="EMBL" id="GCC38507.1"/>
    </source>
</evidence>
<dbReference type="InterPro" id="IPR036179">
    <property type="entry name" value="Ig-like_dom_sf"/>
</dbReference>
<evidence type="ECO:0000256" key="9">
    <source>
        <dbReference type="ARBA" id="ARBA00023136"/>
    </source>
</evidence>
<dbReference type="PROSITE" id="PS50835">
    <property type="entry name" value="IG_LIKE"/>
    <property type="match status" value="1"/>
</dbReference>
<dbReference type="Proteomes" id="UP000287033">
    <property type="component" value="Unassembled WGS sequence"/>
</dbReference>
<evidence type="ECO:0000256" key="16">
    <source>
        <dbReference type="SAM" id="SignalP"/>
    </source>
</evidence>
<dbReference type="SUPFAM" id="SSF48726">
    <property type="entry name" value="Immunoglobulin"/>
    <property type="match status" value="1"/>
</dbReference>
<dbReference type="InterPro" id="IPR013783">
    <property type="entry name" value="Ig-like_fold"/>
</dbReference>
<dbReference type="AlphaFoldDB" id="A0A401T7C5"/>
<dbReference type="Gene3D" id="2.60.40.10">
    <property type="entry name" value="Immunoglobulins"/>
    <property type="match status" value="1"/>
</dbReference>
<comment type="caution">
    <text evidence="18">The sequence shown here is derived from an EMBL/GenBank/DDBJ whole genome shotgun (WGS) entry which is preliminary data.</text>
</comment>
<keyword evidence="9 15" id="KW-0472">Membrane</keyword>
<dbReference type="Pfam" id="PF07686">
    <property type="entry name" value="V-set"/>
    <property type="match status" value="1"/>
</dbReference>
<evidence type="ECO:0000256" key="15">
    <source>
        <dbReference type="SAM" id="Phobius"/>
    </source>
</evidence>
<keyword evidence="12" id="KW-0325">Glycoprotein</keyword>
<evidence type="ECO:0000256" key="8">
    <source>
        <dbReference type="ARBA" id="ARBA00022989"/>
    </source>
</evidence>
<dbReference type="InterPro" id="IPR007110">
    <property type="entry name" value="Ig-like_dom"/>
</dbReference>
<dbReference type="SMART" id="SM00409">
    <property type="entry name" value="IG"/>
    <property type="match status" value="1"/>
</dbReference>
<protein>
    <recommendedName>
        <fullName evidence="3">Natural cytotoxicity triggering receptor 3</fullName>
    </recommendedName>
    <alternativeName>
        <fullName evidence="14">Natural killer cell p30-related protein</fullName>
    </alternativeName>
</protein>
<keyword evidence="7" id="KW-0391">Immunity</keyword>
<dbReference type="PANTHER" id="PTHR47904:SF1">
    <property type="entry name" value="NATURAL CYTOTOXICITY TRIGGERING RECEPTOR 3"/>
    <property type="match status" value="1"/>
</dbReference>
<dbReference type="PANTHER" id="PTHR47904">
    <property type="entry name" value="NATURAL CYTOTOXICITY TRIGGERING RECEPTOR 3"/>
    <property type="match status" value="1"/>
</dbReference>
<evidence type="ECO:0000256" key="11">
    <source>
        <dbReference type="ARBA" id="ARBA00023170"/>
    </source>
</evidence>
<evidence type="ECO:0000256" key="13">
    <source>
        <dbReference type="ARBA" id="ARBA00023319"/>
    </source>
</evidence>
<keyword evidence="19" id="KW-1185">Reference proteome</keyword>
<gene>
    <name evidence="18" type="ORF">chiPu_0017021</name>
</gene>
<dbReference type="OrthoDB" id="9898017at2759"/>
<dbReference type="InterPro" id="IPR013106">
    <property type="entry name" value="Ig_V-set"/>
</dbReference>
<comment type="similarity">
    <text evidence="2">Belongs to the natural cytotoxicity receptor (NCR) family.</text>
</comment>
<keyword evidence="8 15" id="KW-1133">Transmembrane helix</keyword>
<organism evidence="18 19">
    <name type="scientific">Chiloscyllium punctatum</name>
    <name type="common">Brownbanded bambooshark</name>
    <name type="synonym">Hemiscyllium punctatum</name>
    <dbReference type="NCBI Taxonomy" id="137246"/>
    <lineage>
        <taxon>Eukaryota</taxon>
        <taxon>Metazoa</taxon>
        <taxon>Chordata</taxon>
        <taxon>Craniata</taxon>
        <taxon>Vertebrata</taxon>
        <taxon>Chondrichthyes</taxon>
        <taxon>Elasmobranchii</taxon>
        <taxon>Galeomorphii</taxon>
        <taxon>Galeoidea</taxon>
        <taxon>Orectolobiformes</taxon>
        <taxon>Hemiscylliidae</taxon>
        <taxon>Chiloscyllium</taxon>
    </lineage>
</organism>
<proteinExistence type="inferred from homology"/>
<feature type="chain" id="PRO_5019217879" description="Natural cytotoxicity triggering receptor 3" evidence="16">
    <location>
        <begin position="19"/>
        <end position="242"/>
    </location>
</feature>
<dbReference type="GO" id="GO:0030101">
    <property type="term" value="P:natural killer cell activation"/>
    <property type="evidence" value="ECO:0007669"/>
    <property type="project" value="TreeGrafter"/>
</dbReference>
<keyword evidence="10" id="KW-1015">Disulfide bond</keyword>
<feature type="signal peptide" evidence="16">
    <location>
        <begin position="1"/>
        <end position="18"/>
    </location>
</feature>
<feature type="transmembrane region" description="Helical" evidence="15">
    <location>
        <begin position="137"/>
        <end position="158"/>
    </location>
</feature>
<name>A0A401T7C5_CHIPU</name>
<evidence type="ECO:0000256" key="3">
    <source>
        <dbReference type="ARBA" id="ARBA00019135"/>
    </source>
</evidence>
<dbReference type="OMA" id="IYLPMES"/>
<comment type="subcellular location">
    <subcellularLocation>
        <location evidence="1">Cell membrane</location>
        <topology evidence="1">Single-pass type I membrane protein</topology>
    </subcellularLocation>
</comment>
<evidence type="ECO:0000256" key="6">
    <source>
        <dbReference type="ARBA" id="ARBA00022729"/>
    </source>
</evidence>
<sequence length="242" mass="27198">MNTSPILWILAAFSGIGAEMFHVVQKLPRILVEETQSVLIPCKWTGNVSRPIGSYRWLKGGRNGTEVSGQTAEYRGRVHRSQEDFFNGRDASLLLKELKVTDSGMYYCSVKIMELGEEYGAGTQLTVRAKTKGAMTLWSFLLISALVHVAFLFIFVVYCVKLRRTKDQTELFQKSPLWINQYAGLLESDDLCNYAALQQKQSNQEQSLICVPKVGSEEETSIYLPMESLKTFSNSTANVMGK</sequence>
<evidence type="ECO:0000313" key="19">
    <source>
        <dbReference type="Proteomes" id="UP000287033"/>
    </source>
</evidence>
<keyword evidence="4" id="KW-1003">Cell membrane</keyword>
<dbReference type="InterPro" id="IPR003599">
    <property type="entry name" value="Ig_sub"/>
</dbReference>
<evidence type="ECO:0000256" key="5">
    <source>
        <dbReference type="ARBA" id="ARBA00022692"/>
    </source>
</evidence>
<evidence type="ECO:0000256" key="7">
    <source>
        <dbReference type="ARBA" id="ARBA00022859"/>
    </source>
</evidence>
<keyword evidence="5 15" id="KW-0812">Transmembrane</keyword>
<keyword evidence="13" id="KW-0393">Immunoglobulin domain</keyword>
<dbReference type="GO" id="GO:0045954">
    <property type="term" value="P:positive regulation of natural killer cell mediated cytotoxicity"/>
    <property type="evidence" value="ECO:0007669"/>
    <property type="project" value="InterPro"/>
</dbReference>
<accession>A0A401T7C5</accession>
<dbReference type="InterPro" id="IPR043226">
    <property type="entry name" value="NCR3"/>
</dbReference>
<keyword evidence="11" id="KW-0675">Receptor</keyword>
<evidence type="ECO:0000256" key="2">
    <source>
        <dbReference type="ARBA" id="ARBA00006531"/>
    </source>
</evidence>